<keyword evidence="2" id="KW-0274">FAD</keyword>
<dbReference type="Pfam" id="PF04820">
    <property type="entry name" value="Trp_halogenase"/>
    <property type="match status" value="1"/>
</dbReference>
<proteinExistence type="predicted"/>
<keyword evidence="2" id="KW-0547">Nucleotide-binding</keyword>
<dbReference type="GO" id="GO:0004497">
    <property type="term" value="F:monooxygenase activity"/>
    <property type="evidence" value="ECO:0007669"/>
    <property type="project" value="InterPro"/>
</dbReference>
<name>F4QM55_9CAUL</name>
<dbReference type="InterPro" id="IPR050816">
    <property type="entry name" value="Flavin-dep_Halogenase_NPB"/>
</dbReference>
<accession>F4QM55</accession>
<dbReference type="EMBL" id="GL883077">
    <property type="protein sequence ID" value="EGF93627.1"/>
    <property type="molecule type" value="Genomic_DNA"/>
</dbReference>
<organism evidence="3 4">
    <name type="scientific">Asticcacaulis biprosthecium C19</name>
    <dbReference type="NCBI Taxonomy" id="715226"/>
    <lineage>
        <taxon>Bacteria</taxon>
        <taxon>Pseudomonadati</taxon>
        <taxon>Pseudomonadota</taxon>
        <taxon>Alphaproteobacteria</taxon>
        <taxon>Caulobacterales</taxon>
        <taxon>Caulobacteraceae</taxon>
        <taxon>Asticcacaulis</taxon>
    </lineage>
</organism>
<sequence length="501" mass="55583">MTGRVEHIVIVGGGSAGWMAAAGLSRYMRNMPVRITVVESDEIGTIGVGEASVPLLAVFNSLVGLHERDFIQATQGTFKLGIEFAGWNRPGESYLHPFSPYGQSLGVCDFHQYWLKARAAGYAAPLEDFNLNAALARDSRFNLRSSDGQSPMSILSYAYHFDAGLYARNLRTLAQSYGVNRVEGRIVEVEQQPETGFITGVKLASGQRVEGDFFVDCSGFRALLIEGALEAGFNDWTGLLPCDSAVAVPSARTEPLLPFTRATAREAGWQWRIPLQHRTGNGYVYSSRHISDDAAAATLMANLDGRPLGDPRIIRFRTGRRSKAWVKNCVAVGLSAGFLEPLESTSIHLIQKGVMKLLTFMPSASWSHALADEFNRQTAFDYEEVRDFLVLHYKANGREGQPFWDALRNNPVSDTLQARIDLFRDSGRVFIDDRELFKLPSWVTVLTKQGIFPRDYDPMAEAVSTAEITGRLEQIRMILNRTAQAQPTHADFIARNCKTFS</sequence>
<reference evidence="4" key="1">
    <citation type="submission" date="2011-03" db="EMBL/GenBank/DDBJ databases">
        <title>Draft genome sequence of Brevundimonas diminuta.</title>
        <authorList>
            <person name="Brown P.J.B."/>
            <person name="Buechlein A."/>
            <person name="Hemmerich C."/>
            <person name="Brun Y.V."/>
        </authorList>
    </citation>
    <scope>NUCLEOTIDE SEQUENCE [LARGE SCALE GENOMIC DNA]</scope>
    <source>
        <strain evidence="4">C19</strain>
    </source>
</reference>
<dbReference type="InterPro" id="IPR036188">
    <property type="entry name" value="FAD/NAD-bd_sf"/>
</dbReference>
<keyword evidence="4" id="KW-1185">Reference proteome</keyword>
<dbReference type="GO" id="GO:0000166">
    <property type="term" value="F:nucleotide binding"/>
    <property type="evidence" value="ECO:0007669"/>
    <property type="project" value="UniProtKB-KW"/>
</dbReference>
<dbReference type="Gene3D" id="3.50.50.60">
    <property type="entry name" value="FAD/NAD(P)-binding domain"/>
    <property type="match status" value="1"/>
</dbReference>
<dbReference type="HOGENOM" id="CLU_022247_1_0_5"/>
<feature type="binding site" evidence="2">
    <location>
        <position position="334"/>
    </location>
    <ligand>
        <name>FAD</name>
        <dbReference type="ChEBI" id="CHEBI:57692"/>
    </ligand>
</feature>
<dbReference type="RefSeq" id="WP_006272828.1">
    <property type="nucleotide sequence ID" value="NZ_GL883077.1"/>
</dbReference>
<dbReference type="OrthoDB" id="5695497at2"/>
<evidence type="ECO:0000256" key="2">
    <source>
        <dbReference type="PIRSR" id="PIRSR011396-2"/>
    </source>
</evidence>
<dbReference type="PIRSF" id="PIRSF011396">
    <property type="entry name" value="Trp_halogenase"/>
    <property type="match status" value="1"/>
</dbReference>
<dbReference type="PANTHER" id="PTHR43747">
    <property type="entry name" value="FAD-BINDING PROTEIN"/>
    <property type="match status" value="1"/>
</dbReference>
<dbReference type="AlphaFoldDB" id="F4QM55"/>
<evidence type="ECO:0000256" key="1">
    <source>
        <dbReference type="PIRSR" id="PIRSR011396-1"/>
    </source>
</evidence>
<dbReference type="InterPro" id="IPR006905">
    <property type="entry name" value="Flavin_halogenase"/>
</dbReference>
<dbReference type="PANTHER" id="PTHR43747:SF4">
    <property type="entry name" value="FLAVIN-DEPENDENT TRYPTOPHAN HALOGENASE"/>
    <property type="match status" value="1"/>
</dbReference>
<feature type="binding site" evidence="2">
    <location>
        <begin position="13"/>
        <end position="16"/>
    </location>
    <ligand>
        <name>FAD</name>
        <dbReference type="ChEBI" id="CHEBI:57692"/>
    </ligand>
</feature>
<dbReference type="Proteomes" id="UP000006512">
    <property type="component" value="Unassembled WGS sequence"/>
</dbReference>
<feature type="active site" evidence="1">
    <location>
        <position position="79"/>
    </location>
</feature>
<feature type="binding site" evidence="2">
    <location>
        <position position="347"/>
    </location>
    <ligand>
        <name>FAD</name>
        <dbReference type="ChEBI" id="CHEBI:57692"/>
    </ligand>
</feature>
<keyword evidence="2" id="KW-0285">Flavoprotein</keyword>
<dbReference type="STRING" id="715226.ABI_20680"/>
<feature type="binding site" evidence="2">
    <location>
        <position position="343"/>
    </location>
    <ligand>
        <name>L-tryptophan</name>
        <dbReference type="ChEBI" id="CHEBI:57912"/>
    </ligand>
</feature>
<dbReference type="SUPFAM" id="SSF51905">
    <property type="entry name" value="FAD/NAD(P)-binding domain"/>
    <property type="match status" value="1"/>
</dbReference>
<gene>
    <name evidence="3" type="ORF">ABI_20680</name>
</gene>
<protein>
    <submittedName>
        <fullName evidence="3">Tryptophan halogenase</fullName>
    </submittedName>
</protein>
<dbReference type="InterPro" id="IPR033856">
    <property type="entry name" value="Trp_halogen"/>
</dbReference>
<evidence type="ECO:0000313" key="3">
    <source>
        <dbReference type="EMBL" id="EGF93627.1"/>
    </source>
</evidence>
<feature type="binding site" evidence="2">
    <location>
        <position position="79"/>
    </location>
    <ligand>
        <name>7-chloro-L-tryptophan</name>
        <dbReference type="ChEBI" id="CHEBI:58713"/>
    </ligand>
</feature>
<evidence type="ECO:0000313" key="4">
    <source>
        <dbReference type="Proteomes" id="UP000006512"/>
    </source>
</evidence>
<dbReference type="eggNOG" id="COG0665">
    <property type="taxonomic scope" value="Bacteria"/>
</dbReference>